<keyword evidence="2" id="KW-1185">Reference proteome</keyword>
<dbReference type="Gene3D" id="1.25.10.10">
    <property type="entry name" value="Leucine-rich Repeat Variant"/>
    <property type="match status" value="1"/>
</dbReference>
<sequence length="236" mass="28400">MIVNEEEFKKQPDVINLPEWEKSFYYIINVGHYENYDEAMDFIIKNLKNPEELIQAAALQALGILAYRFSNIKEKLILPILFNNLNSKSERILYETKDTLEQITYHIISLRREIYLEYFKNRIDFFTRKILKRYTDKALMYSLSNEEEKKEFILSFCQNSLDYDEALEACRYFLEKKESEQIYKTVFQGLSYIVIRFQKINFDIILPFIKKFIKLDKSCVHIYTGSFLVNMEVLRD</sequence>
<accession>A0A0C2QXL3</accession>
<dbReference type="InterPro" id="IPR016024">
    <property type="entry name" value="ARM-type_fold"/>
</dbReference>
<evidence type="ECO:0000313" key="2">
    <source>
        <dbReference type="Proteomes" id="UP000031952"/>
    </source>
</evidence>
<dbReference type="Proteomes" id="UP000031952">
    <property type="component" value="Unassembled WGS sequence"/>
</dbReference>
<name>A0A0C2QXL3_9RICK</name>
<dbReference type="InterPro" id="IPR011989">
    <property type="entry name" value="ARM-like"/>
</dbReference>
<evidence type="ECO:0008006" key="3">
    <source>
        <dbReference type="Google" id="ProtNLM"/>
    </source>
</evidence>
<organism evidence="1 2">
    <name type="scientific">Rickettsia asembonensis</name>
    <dbReference type="NCBI Taxonomy" id="1068590"/>
    <lineage>
        <taxon>Bacteria</taxon>
        <taxon>Pseudomonadati</taxon>
        <taxon>Pseudomonadota</taxon>
        <taxon>Alphaproteobacteria</taxon>
        <taxon>Rickettsiales</taxon>
        <taxon>Rickettsiaceae</taxon>
        <taxon>Rickettsieae</taxon>
        <taxon>Rickettsia</taxon>
        <taxon>spotted fever group</taxon>
    </lineage>
</organism>
<comment type="caution">
    <text evidence="1">The sequence shown here is derived from an EMBL/GenBank/DDBJ whole genome shotgun (WGS) entry which is preliminary data.</text>
</comment>
<reference evidence="1 2" key="1">
    <citation type="submission" date="2014-12" db="EMBL/GenBank/DDBJ databases">
        <title>Whole genome sequence of Candidatus Rickettsia asemboensis strain NMRCii isolated from cat fleas in west Kenya.</title>
        <authorList>
            <person name="Jima D."/>
            <person name="Luce-Fedrow A."/>
            <person name="Yang Y."/>
            <person name="Maina A.N."/>
            <person name="Snesrud E.C."/>
            <person name="Jarman R.G."/>
            <person name="Richards A.L."/>
            <person name="Hang J."/>
        </authorList>
    </citation>
    <scope>NUCLEOTIDE SEQUENCE [LARGE SCALE GENOMIC DNA]</scope>
    <source>
        <strain evidence="1 2">NMRCii</strain>
    </source>
</reference>
<dbReference type="AlphaFoldDB" id="A0A0C2QXL3"/>
<dbReference type="EMBL" id="JWSW01000039">
    <property type="protein sequence ID" value="KIJ88574.1"/>
    <property type="molecule type" value="Genomic_DNA"/>
</dbReference>
<dbReference type="SUPFAM" id="SSF48371">
    <property type="entry name" value="ARM repeat"/>
    <property type="match status" value="1"/>
</dbReference>
<dbReference type="RefSeq" id="WP_041078980.1">
    <property type="nucleotide sequence ID" value="NZ_JWSW01000039.1"/>
</dbReference>
<proteinExistence type="predicted"/>
<gene>
    <name evidence="1" type="ORF">SB78_04805</name>
</gene>
<protein>
    <recommendedName>
        <fullName evidence="3">HEAT repeat-containing protein</fullName>
    </recommendedName>
</protein>
<feature type="non-terminal residue" evidence="1">
    <location>
        <position position="236"/>
    </location>
</feature>
<evidence type="ECO:0000313" key="1">
    <source>
        <dbReference type="EMBL" id="KIJ88574.1"/>
    </source>
</evidence>